<accession>A0AA48SF54</accession>
<sequence length="364" mass="40319">VVTHRQLQSAPAWLPQAARLYLAHTEGGVSLRALARIEGCHPSTVMRQVRRVETRRDDPLIDDALSRLGGQVAQPESHKETPYMSSTMRSCRPVADEATISREALRILRRLNEPGSFMAVARDMEKAAILRESAEGQTTRTAVVDRSVAEAFALKDWIVCRNRGRVTIYDISTAGRAALKRLQAREAARRDGATEPASAFAEQHRDWDEGKTARAERIRFNRAESPLSILARRKEKDGKPFLTHDLVAAGERLREDFEVAQLGPRVAQNWDRFLTGGDRGAFFGHDGPAEGASAARARVNAALRELGPGLGDVALRCCCFLEGLEQAEKRMGWSARSGKIVLRIALQRLKRHYETLGDHGGMIG</sequence>
<feature type="non-terminal residue" evidence="3">
    <location>
        <position position="1"/>
    </location>
</feature>
<dbReference type="EMBL" id="BK063330">
    <property type="protein sequence ID" value="DBA12261.1"/>
    <property type="molecule type" value="Genomic_DNA"/>
</dbReference>
<evidence type="ECO:0000313" key="3">
    <source>
        <dbReference type="EMBL" id="DBA12261.1"/>
    </source>
</evidence>
<reference evidence="3" key="1">
    <citation type="journal article" date="2022" name="Virus Evol.">
        <title>Formal recognition and classification of gene transfer agents as viriforms.</title>
        <authorList>
            <person name="Kogay R."/>
            <person name="Koppenhofer S."/>
            <person name="Beatty J.T."/>
            <person name="Kuhn J.H."/>
            <person name="Lang A.S."/>
            <person name="Zhaxybayeva O."/>
        </authorList>
    </citation>
    <scope>NUCLEOTIDE SEQUENCE</scope>
    <source>
        <strain evidence="3">A6W98_12590</strain>
    </source>
</reference>
<reference evidence="3" key="3">
    <citation type="submission" date="2023-03" db="EMBL/GenBank/DDBJ databases">
        <authorList>
            <person name="Zhaxybayeva O."/>
            <person name="Kogay R."/>
            <person name="Koppenhofer S."/>
            <person name="Beatty J.T."/>
            <person name="Kuhn J.H."/>
            <person name="Lang A.S."/>
        </authorList>
    </citation>
    <scope>NUCLEOTIDE SEQUENCE</scope>
    <source>
        <strain evidence="3">A6W98_12590</strain>
    </source>
</reference>
<name>A0AA48SF54_9VIRU</name>
<protein>
    <submittedName>
        <fullName evidence="3">DUF6456 domain-containing protein</fullName>
    </submittedName>
</protein>
<evidence type="ECO:0000259" key="2">
    <source>
        <dbReference type="Pfam" id="PF20057"/>
    </source>
</evidence>
<feature type="region of interest" description="Disordered" evidence="1">
    <location>
        <begin position="188"/>
        <end position="208"/>
    </location>
</feature>
<dbReference type="InterPro" id="IPR045599">
    <property type="entry name" value="DUF6456"/>
</dbReference>
<proteinExistence type="predicted"/>
<feature type="region of interest" description="Disordered" evidence="1">
    <location>
        <begin position="70"/>
        <end position="90"/>
    </location>
</feature>
<feature type="domain" description="DUF6456" evidence="2">
    <location>
        <begin position="219"/>
        <end position="354"/>
    </location>
</feature>
<evidence type="ECO:0000256" key="1">
    <source>
        <dbReference type="SAM" id="MobiDB-lite"/>
    </source>
</evidence>
<dbReference type="Pfam" id="PF20057">
    <property type="entry name" value="DUF6456"/>
    <property type="match status" value="1"/>
</dbReference>
<organism evidence="3">
    <name type="scientific">Rhodovulugtaviriform kikuchii</name>
    <dbReference type="NCBI Taxonomy" id="3041227"/>
    <lineage>
        <taxon>Viruses</taxon>
        <taxon>Viruses incertae sedis</taxon>
        <taxon>Rhodogtaviriformidae</taxon>
        <taxon>Rhodovulugtaviriform</taxon>
    </lineage>
</organism>
<reference evidence="3" key="2">
    <citation type="journal article" date="2023" name="Arch. Virol.">
        <title>Changes to virus taxonomy and the ICTV Statutes ratified by the International Committee on Taxonomy of Viruses (2023).</title>
        <authorList>
            <person name="Zerbini F.M."/>
            <person name="Siddell S.G."/>
            <person name="Lefkowitz E.J."/>
            <person name="Mushegian A.R."/>
            <person name="Adriaenssens E.M."/>
            <person name="Alfenas-Zerbini P."/>
            <person name="Dempsey D.M."/>
            <person name="Dutilh B.E."/>
            <person name="Garcia M.L."/>
            <person name="Hendrickson R.C."/>
            <person name="Junglen S."/>
            <person name="Krupovic M."/>
            <person name="Kuhn J.H."/>
            <person name="Lambert A.J."/>
            <person name="Lobocka M."/>
            <person name="Oksanen H.M."/>
            <person name="Robertson D.L."/>
            <person name="Rubino L."/>
            <person name="Sabanadzovic S."/>
            <person name="Simmonds P."/>
            <person name="Smith D.B."/>
            <person name="Suzuki N."/>
            <person name="Van Doorslaer K."/>
            <person name="Vandamme A.M."/>
            <person name="Varsani A."/>
        </authorList>
    </citation>
    <scope>NUCLEOTIDE SEQUENCE</scope>
    <source>
        <strain evidence="3">A6W98_12590</strain>
    </source>
</reference>